<dbReference type="InterPro" id="IPR002717">
    <property type="entry name" value="HAT_MYST-type"/>
</dbReference>
<dbReference type="PANTHER" id="PTHR10615:SF161">
    <property type="entry name" value="HISTONE ACETYLTRANSFERASE KAT7"/>
    <property type="match status" value="1"/>
</dbReference>
<keyword evidence="15" id="KW-1185">Reference proteome</keyword>
<dbReference type="Pfam" id="PF01853">
    <property type="entry name" value="MOZ_SAS"/>
    <property type="match status" value="1"/>
</dbReference>
<dbReference type="EMBL" id="JBBJBU010000001">
    <property type="protein sequence ID" value="KAK7208091.1"/>
    <property type="molecule type" value="Genomic_DNA"/>
</dbReference>
<feature type="region of interest" description="Disordered" evidence="12">
    <location>
        <begin position="927"/>
        <end position="1001"/>
    </location>
</feature>
<feature type="compositionally biased region" description="Basic and acidic residues" evidence="12">
    <location>
        <begin position="519"/>
        <end position="555"/>
    </location>
</feature>
<keyword evidence="10 11" id="KW-0539">Nucleus</keyword>
<feature type="compositionally biased region" description="Low complexity" evidence="12">
    <location>
        <begin position="12"/>
        <end position="38"/>
    </location>
</feature>
<dbReference type="GeneID" id="90040562"/>
<protein>
    <recommendedName>
        <fullName evidence="3 11">Histone acetyltransferase</fullName>
        <ecNumber evidence="3 11">2.3.1.48</ecNumber>
    </recommendedName>
</protein>
<feature type="region of interest" description="Disordered" evidence="12">
    <location>
        <begin position="468"/>
        <end position="487"/>
    </location>
</feature>
<keyword evidence="9" id="KW-0007">Acetylation</keyword>
<dbReference type="Gene3D" id="3.30.40.10">
    <property type="entry name" value="Zinc/RING finger domain, C3HC4 (zinc finger)"/>
    <property type="match status" value="1"/>
</dbReference>
<keyword evidence="5" id="KW-0479">Metal-binding</keyword>
<dbReference type="InterPro" id="IPR036388">
    <property type="entry name" value="WH-like_DNA-bd_sf"/>
</dbReference>
<keyword evidence="8" id="KW-0156">Chromatin regulator</keyword>
<evidence type="ECO:0000256" key="1">
    <source>
        <dbReference type="ARBA" id="ARBA00004123"/>
    </source>
</evidence>
<feature type="compositionally biased region" description="Acidic residues" evidence="12">
    <location>
        <begin position="580"/>
        <end position="597"/>
    </location>
</feature>
<dbReference type="SUPFAM" id="SSF57903">
    <property type="entry name" value="FYVE/PHD zinc finger"/>
    <property type="match status" value="1"/>
</dbReference>
<accession>A0ABR1FE08</accession>
<dbReference type="InterPro" id="IPR016181">
    <property type="entry name" value="Acyl_CoA_acyltransferase"/>
</dbReference>
<feature type="compositionally biased region" description="Pro residues" evidence="12">
    <location>
        <begin position="355"/>
        <end position="366"/>
    </location>
</feature>
<reference evidence="14 15" key="1">
    <citation type="submission" date="2024-03" db="EMBL/GenBank/DDBJ databases">
        <title>Genome-scale model development and genomic sequencing of the oleaginous clade Lipomyces.</title>
        <authorList>
            <consortium name="Lawrence Berkeley National Laboratory"/>
            <person name="Czajka J.J."/>
            <person name="Han Y."/>
            <person name="Kim J."/>
            <person name="Mondo S.J."/>
            <person name="Hofstad B.A."/>
            <person name="Robles A."/>
            <person name="Haridas S."/>
            <person name="Riley R."/>
            <person name="LaButti K."/>
            <person name="Pangilinan J."/>
            <person name="Andreopoulos W."/>
            <person name="Lipzen A."/>
            <person name="Yan J."/>
            <person name="Wang M."/>
            <person name="Ng V."/>
            <person name="Grigoriev I.V."/>
            <person name="Spatafora J.W."/>
            <person name="Magnuson J.K."/>
            <person name="Baker S.E."/>
            <person name="Pomraning K.R."/>
        </authorList>
    </citation>
    <scope>NUCLEOTIDE SEQUENCE [LARGE SCALE GENOMIC DNA]</scope>
    <source>
        <strain evidence="14 15">Phaff 52-87</strain>
    </source>
</reference>
<feature type="compositionally biased region" description="Acidic residues" evidence="12">
    <location>
        <begin position="953"/>
        <end position="970"/>
    </location>
</feature>
<keyword evidence="6" id="KW-0863">Zinc-finger</keyword>
<dbReference type="SMART" id="SM00249">
    <property type="entry name" value="PHD"/>
    <property type="match status" value="1"/>
</dbReference>
<feature type="compositionally biased region" description="Acidic residues" evidence="12">
    <location>
        <begin position="932"/>
        <end position="946"/>
    </location>
</feature>
<dbReference type="Gene3D" id="1.10.10.10">
    <property type="entry name" value="Winged helix-like DNA-binding domain superfamily/Winged helix DNA-binding domain"/>
    <property type="match status" value="1"/>
</dbReference>
<dbReference type="PROSITE" id="PS51726">
    <property type="entry name" value="MYST_HAT"/>
    <property type="match status" value="1"/>
</dbReference>
<dbReference type="PROSITE" id="PS00354">
    <property type="entry name" value="HMGI_Y"/>
    <property type="match status" value="1"/>
</dbReference>
<feature type="region of interest" description="Disordered" evidence="12">
    <location>
        <begin position="575"/>
        <end position="602"/>
    </location>
</feature>
<name>A0ABR1FE08_9ASCO</name>
<evidence type="ECO:0000256" key="11">
    <source>
        <dbReference type="RuleBase" id="RU361211"/>
    </source>
</evidence>
<feature type="compositionally biased region" description="Polar residues" evidence="12">
    <location>
        <begin position="277"/>
        <end position="292"/>
    </location>
</feature>
<feature type="domain" description="MYST-type HAT" evidence="13">
    <location>
        <begin position="604"/>
        <end position="886"/>
    </location>
</feature>
<dbReference type="EC" id="2.3.1.48" evidence="3 11"/>
<proteinExistence type="inferred from homology"/>
<dbReference type="Gene3D" id="3.30.60.60">
    <property type="entry name" value="N-acetyl transferase-like"/>
    <property type="match status" value="1"/>
</dbReference>
<keyword evidence="4" id="KW-0808">Transferase</keyword>
<evidence type="ECO:0000256" key="7">
    <source>
        <dbReference type="ARBA" id="ARBA00022833"/>
    </source>
</evidence>
<feature type="compositionally biased region" description="Polar residues" evidence="12">
    <location>
        <begin position="474"/>
        <end position="483"/>
    </location>
</feature>
<evidence type="ECO:0000313" key="14">
    <source>
        <dbReference type="EMBL" id="KAK7208091.1"/>
    </source>
</evidence>
<evidence type="ECO:0000256" key="2">
    <source>
        <dbReference type="ARBA" id="ARBA00010107"/>
    </source>
</evidence>
<dbReference type="Pfam" id="PF17772">
    <property type="entry name" value="zf-MYST"/>
    <property type="match status" value="1"/>
</dbReference>
<dbReference type="InterPro" id="IPR013083">
    <property type="entry name" value="Znf_RING/FYVE/PHD"/>
</dbReference>
<evidence type="ECO:0000256" key="9">
    <source>
        <dbReference type="ARBA" id="ARBA00022990"/>
    </source>
</evidence>
<evidence type="ECO:0000256" key="12">
    <source>
        <dbReference type="SAM" id="MobiDB-lite"/>
    </source>
</evidence>
<gene>
    <name evidence="14" type="ORF">BZA70DRAFT_34446</name>
</gene>
<evidence type="ECO:0000313" key="15">
    <source>
        <dbReference type="Proteomes" id="UP001498771"/>
    </source>
</evidence>
<evidence type="ECO:0000259" key="13">
    <source>
        <dbReference type="PROSITE" id="PS51726"/>
    </source>
</evidence>
<feature type="region of interest" description="Disordered" evidence="12">
    <location>
        <begin position="1030"/>
        <end position="1103"/>
    </location>
</feature>
<evidence type="ECO:0000256" key="3">
    <source>
        <dbReference type="ARBA" id="ARBA00013184"/>
    </source>
</evidence>
<organism evidence="14 15">
    <name type="scientific">Myxozyma melibiosi</name>
    <dbReference type="NCBI Taxonomy" id="54550"/>
    <lineage>
        <taxon>Eukaryota</taxon>
        <taxon>Fungi</taxon>
        <taxon>Dikarya</taxon>
        <taxon>Ascomycota</taxon>
        <taxon>Saccharomycotina</taxon>
        <taxon>Lipomycetes</taxon>
        <taxon>Lipomycetales</taxon>
        <taxon>Lipomycetaceae</taxon>
        <taxon>Myxozyma</taxon>
    </lineage>
</organism>
<evidence type="ECO:0000256" key="10">
    <source>
        <dbReference type="ARBA" id="ARBA00023242"/>
    </source>
</evidence>
<dbReference type="InterPro" id="IPR050603">
    <property type="entry name" value="MYST_HAT"/>
</dbReference>
<feature type="region of interest" description="Disordered" evidence="12">
    <location>
        <begin position="1"/>
        <end position="50"/>
    </location>
</feature>
<dbReference type="InterPro" id="IPR040706">
    <property type="entry name" value="Zf-MYST"/>
</dbReference>
<dbReference type="SUPFAM" id="SSF55729">
    <property type="entry name" value="Acyl-CoA N-acyltransferases (Nat)"/>
    <property type="match status" value="1"/>
</dbReference>
<comment type="subcellular location">
    <subcellularLocation>
        <location evidence="1 11">Nucleus</location>
    </subcellularLocation>
</comment>
<evidence type="ECO:0000256" key="4">
    <source>
        <dbReference type="ARBA" id="ARBA00022679"/>
    </source>
</evidence>
<dbReference type="InterPro" id="IPR001965">
    <property type="entry name" value="Znf_PHD"/>
</dbReference>
<dbReference type="Gene3D" id="3.40.630.30">
    <property type="match status" value="1"/>
</dbReference>
<comment type="similarity">
    <text evidence="2 11">Belongs to the MYST (SAS/MOZ) family.</text>
</comment>
<evidence type="ECO:0000256" key="8">
    <source>
        <dbReference type="ARBA" id="ARBA00022853"/>
    </source>
</evidence>
<evidence type="ECO:0000256" key="5">
    <source>
        <dbReference type="ARBA" id="ARBA00022723"/>
    </source>
</evidence>
<dbReference type="Proteomes" id="UP001498771">
    <property type="component" value="Unassembled WGS sequence"/>
</dbReference>
<keyword evidence="7" id="KW-0862">Zinc</keyword>
<dbReference type="InterPro" id="IPR000637">
    <property type="entry name" value="HMGI/Y_DNA-bd_CS"/>
</dbReference>
<sequence>MSGIDKAAREQSLSSPLSSPPTSMNLGDGLSSSSPLPDRQGRAGSGENEGIQNIQAELVCEICNDRRRSKNYQLCTECNVSRVHVDCLKRTLSSSTTDWTCSSCQPLALREVPRTRSLRSLHPDSTRQTTADVSTNIFENPEAVVSAEQNVVSEDQLSNAEVDDDAIENTLPAPMIDPALLGSDAGFEPAQLNPTTFDTPPGDQASEFADLPQDNSFLGPADYSQLYTQPIEAAPVPNRSLRTRIPTALVTPEVEEIILQSARATRSASRPAETMPATLQPTPASARPSTYPISADTPKRGRGRPRIYPIDLPRSQRQQQPEKRQRTHEPSAERDSASASESTRLTVSLRVRAPSHPPPPPPPPSAPAHESVQPIHLRLTTTHPFRSGKSHGSKLVAFEKTQYSYIAKFNLVQLANHINIYENNLAISGYMSFDQKERNVYLYRKSAASASGSGRRAFMTDNSKIEKPYGGILTPSQADTTRTLPGPLDRMMFGKTMLLTKQKEKIERRHARSASAASKRKEQKTSNRESRERRKRRAEPETHLDEKIVGSSHKIEDLESDDDANYIYNISSSATSSAESELESDEEEAFSDSESEADDHGRLQSISKIRAIRFSNYEIETWYTAPYPEEYNRRSLLFICEYCLKYMSSEYVNWRHQLKCPARHPPGDEIYRSGDVSIFEVDGRKNPMYCQNLCLLAKLFLGSKTLYYDVEPFLFYIMTETDDRGCHFVGYFSKEKLTTSNYNVSCILTLPIYQRKGYGNFLISFSYLLTRTEGKVGTPEKPLSDLGLLSYRNYWKQTMCYQLHEIFESGSDSGTNTISIAKLSERTGMTSDDVVCGLEALNAIVRDPRTGRYAIRVDRALVELAIAKWEAKGYIRLEPDKLIWTPLVIGRAGGINSLSYSTAAWQVGTAAGSSTARSVYVPTPAEPVAEGSAEDQEAAEEEDEQQVDTTLDVNEETTEEAQQEAPDAPEDSAQITSAVSETEAPVQEIEEQPSIPPSRYTIVPPQSLAGVPRSRLWTLDHRVEYAREQRKRRRLETEGVAEELERRQARAAPETPRVQRTLRARQSPQTVVAHESTRATRSAGVVPDTELATTPHRQMRRRL</sequence>
<feature type="region of interest" description="Disordered" evidence="12">
    <location>
        <begin position="262"/>
        <end position="371"/>
    </location>
</feature>
<dbReference type="PANTHER" id="PTHR10615">
    <property type="entry name" value="HISTONE ACETYLTRANSFERASE"/>
    <property type="match status" value="1"/>
</dbReference>
<comment type="catalytic activity">
    <reaction evidence="11">
        <text>L-lysyl-[protein] + acetyl-CoA = N(6)-acetyl-L-lysyl-[protein] + CoA + H(+)</text>
        <dbReference type="Rhea" id="RHEA:45948"/>
        <dbReference type="Rhea" id="RHEA-COMP:9752"/>
        <dbReference type="Rhea" id="RHEA-COMP:10731"/>
        <dbReference type="ChEBI" id="CHEBI:15378"/>
        <dbReference type="ChEBI" id="CHEBI:29969"/>
        <dbReference type="ChEBI" id="CHEBI:57287"/>
        <dbReference type="ChEBI" id="CHEBI:57288"/>
        <dbReference type="ChEBI" id="CHEBI:61930"/>
        <dbReference type="EC" id="2.3.1.48"/>
    </reaction>
</comment>
<evidence type="ECO:0000256" key="6">
    <source>
        <dbReference type="ARBA" id="ARBA00022771"/>
    </source>
</evidence>
<dbReference type="InterPro" id="IPR011011">
    <property type="entry name" value="Znf_FYVE_PHD"/>
</dbReference>
<dbReference type="RefSeq" id="XP_064771124.1">
    <property type="nucleotide sequence ID" value="XM_064915050.1"/>
</dbReference>
<comment type="caution">
    <text evidence="14">The sequence shown here is derived from an EMBL/GenBank/DDBJ whole genome shotgun (WGS) entry which is preliminary data.</text>
</comment>
<feature type="region of interest" description="Disordered" evidence="12">
    <location>
        <begin position="502"/>
        <end position="555"/>
    </location>
</feature>
<feature type="compositionally biased region" description="Basic and acidic residues" evidence="12">
    <location>
        <begin position="320"/>
        <end position="336"/>
    </location>
</feature>